<name>A0A7R9MC91_9ACAR</name>
<dbReference type="AlphaFoldDB" id="A0A7R9MC91"/>
<dbReference type="InterPro" id="IPR003887">
    <property type="entry name" value="LEM_dom"/>
</dbReference>
<gene>
    <name evidence="4" type="ORF">ONB1V03_LOCUS13997</name>
</gene>
<dbReference type="SMART" id="SM00540">
    <property type="entry name" value="LEM"/>
    <property type="match status" value="1"/>
</dbReference>
<dbReference type="Gene3D" id="1.10.720.40">
    <property type="match status" value="1"/>
</dbReference>
<feature type="compositionally biased region" description="Acidic residues" evidence="1">
    <location>
        <begin position="54"/>
        <end position="69"/>
    </location>
</feature>
<reference evidence="4" key="1">
    <citation type="submission" date="2020-11" db="EMBL/GenBank/DDBJ databases">
        <authorList>
            <person name="Tran Van P."/>
        </authorList>
    </citation>
    <scope>NUCLEOTIDE SEQUENCE</scope>
</reference>
<feature type="domain" description="LEM" evidence="3">
    <location>
        <begin position="1"/>
        <end position="42"/>
    </location>
</feature>
<evidence type="ECO:0000256" key="2">
    <source>
        <dbReference type="SAM" id="Phobius"/>
    </source>
</evidence>
<sequence length="112" mass="13065">MDQMDDNNLRYELESRGQSIGPIVDSTRELYRRLLKRLMDEELDQLIGGQQEPIDADDDTEEEDEEEELDIHSVNSGAKTAIEPKSSFRSKIVLFLFTLFLCIVFAYYVKQR</sequence>
<organism evidence="4">
    <name type="scientific">Oppiella nova</name>
    <dbReference type="NCBI Taxonomy" id="334625"/>
    <lineage>
        <taxon>Eukaryota</taxon>
        <taxon>Metazoa</taxon>
        <taxon>Ecdysozoa</taxon>
        <taxon>Arthropoda</taxon>
        <taxon>Chelicerata</taxon>
        <taxon>Arachnida</taxon>
        <taxon>Acari</taxon>
        <taxon>Acariformes</taxon>
        <taxon>Sarcoptiformes</taxon>
        <taxon>Oribatida</taxon>
        <taxon>Brachypylina</taxon>
        <taxon>Oppioidea</taxon>
        <taxon>Oppiidae</taxon>
        <taxon>Oppiella</taxon>
    </lineage>
</organism>
<evidence type="ECO:0000313" key="5">
    <source>
        <dbReference type="Proteomes" id="UP000728032"/>
    </source>
</evidence>
<keyword evidence="2" id="KW-0812">Transmembrane</keyword>
<accession>A0A7R9MC91</accession>
<dbReference type="EMBL" id="OC927697">
    <property type="protein sequence ID" value="CAD7657367.1"/>
    <property type="molecule type" value="Genomic_DNA"/>
</dbReference>
<keyword evidence="2" id="KW-1133">Transmembrane helix</keyword>
<dbReference type="SUPFAM" id="SSF63451">
    <property type="entry name" value="LEM domain"/>
    <property type="match status" value="1"/>
</dbReference>
<dbReference type="OrthoDB" id="1601181at2759"/>
<feature type="region of interest" description="Disordered" evidence="1">
    <location>
        <begin position="44"/>
        <end position="76"/>
    </location>
</feature>
<protein>
    <recommendedName>
        <fullName evidence="3">LEM domain-containing protein</fullName>
    </recommendedName>
</protein>
<keyword evidence="5" id="KW-1185">Reference proteome</keyword>
<feature type="transmembrane region" description="Helical" evidence="2">
    <location>
        <begin position="92"/>
        <end position="109"/>
    </location>
</feature>
<evidence type="ECO:0000313" key="4">
    <source>
        <dbReference type="EMBL" id="CAD7657367.1"/>
    </source>
</evidence>
<dbReference type="Pfam" id="PF03020">
    <property type="entry name" value="LEM"/>
    <property type="match status" value="1"/>
</dbReference>
<dbReference type="CDD" id="cd12934">
    <property type="entry name" value="LEM"/>
    <property type="match status" value="1"/>
</dbReference>
<dbReference type="InterPro" id="IPR011015">
    <property type="entry name" value="LEM/LEM-like_dom_sf"/>
</dbReference>
<evidence type="ECO:0000256" key="1">
    <source>
        <dbReference type="SAM" id="MobiDB-lite"/>
    </source>
</evidence>
<dbReference type="EMBL" id="CAJPVJ010012872">
    <property type="protein sequence ID" value="CAG2174553.1"/>
    <property type="molecule type" value="Genomic_DNA"/>
</dbReference>
<dbReference type="PROSITE" id="PS50954">
    <property type="entry name" value="LEM"/>
    <property type="match status" value="1"/>
</dbReference>
<keyword evidence="2" id="KW-0472">Membrane</keyword>
<evidence type="ECO:0000259" key="3">
    <source>
        <dbReference type="PROSITE" id="PS50954"/>
    </source>
</evidence>
<dbReference type="Proteomes" id="UP000728032">
    <property type="component" value="Unassembled WGS sequence"/>
</dbReference>
<proteinExistence type="predicted"/>